<dbReference type="Gene3D" id="3.40.190.10">
    <property type="entry name" value="Periplasmic binding protein-like II"/>
    <property type="match status" value="1"/>
</dbReference>
<dbReference type="EMBL" id="JAUHPX010000010">
    <property type="protein sequence ID" value="MDN4489118.1"/>
    <property type="molecule type" value="Genomic_DNA"/>
</dbReference>
<feature type="domain" description="Solute-binding protein family 5" evidence="2">
    <location>
        <begin position="91"/>
        <end position="399"/>
    </location>
</feature>
<name>A0AAW7M2R8_9MICO</name>
<gene>
    <name evidence="3" type="ORF">QQX10_13165</name>
</gene>
<dbReference type="PROSITE" id="PS51257">
    <property type="entry name" value="PROKAR_LIPOPROTEIN"/>
    <property type="match status" value="1"/>
</dbReference>
<dbReference type="Proteomes" id="UP001172737">
    <property type="component" value="Unassembled WGS sequence"/>
</dbReference>
<dbReference type="Gene3D" id="3.10.105.10">
    <property type="entry name" value="Dipeptide-binding Protein, Domain 3"/>
    <property type="match status" value="1"/>
</dbReference>
<accession>A0AAW7M2R8</accession>
<dbReference type="AlphaFoldDB" id="A0AAW7M2R8"/>
<evidence type="ECO:0000313" key="3">
    <source>
        <dbReference type="EMBL" id="MDN4489118.1"/>
    </source>
</evidence>
<evidence type="ECO:0000259" key="2">
    <source>
        <dbReference type="Pfam" id="PF00496"/>
    </source>
</evidence>
<evidence type="ECO:0000256" key="1">
    <source>
        <dbReference type="SAM" id="SignalP"/>
    </source>
</evidence>
<keyword evidence="4" id="KW-1185">Reference proteome</keyword>
<protein>
    <submittedName>
        <fullName evidence="3">ABC transporter substrate-binding protein</fullName>
    </submittedName>
</protein>
<dbReference type="PANTHER" id="PTHR30290">
    <property type="entry name" value="PERIPLASMIC BINDING COMPONENT OF ABC TRANSPORTER"/>
    <property type="match status" value="1"/>
</dbReference>
<dbReference type="SUPFAM" id="SSF53850">
    <property type="entry name" value="Periplasmic binding protein-like II"/>
    <property type="match status" value="1"/>
</dbReference>
<dbReference type="GO" id="GO:1904680">
    <property type="term" value="F:peptide transmembrane transporter activity"/>
    <property type="evidence" value="ECO:0007669"/>
    <property type="project" value="TreeGrafter"/>
</dbReference>
<feature type="signal peptide" evidence="1">
    <location>
        <begin position="1"/>
        <end position="27"/>
    </location>
</feature>
<keyword evidence="1" id="KW-0732">Signal</keyword>
<comment type="caution">
    <text evidence="3">The sequence shown here is derived from an EMBL/GenBank/DDBJ whole genome shotgun (WGS) entry which is preliminary data.</text>
</comment>
<dbReference type="Pfam" id="PF00496">
    <property type="entry name" value="SBP_bac_5"/>
    <property type="match status" value="1"/>
</dbReference>
<dbReference type="RefSeq" id="WP_301121822.1">
    <property type="nucleotide sequence ID" value="NZ_JAUHPX010000010.1"/>
</dbReference>
<feature type="chain" id="PRO_5043555118" evidence="1">
    <location>
        <begin position="28"/>
        <end position="521"/>
    </location>
</feature>
<reference evidence="3" key="1">
    <citation type="submission" date="2023-06" db="EMBL/GenBank/DDBJ databases">
        <title>Sysu t00039.</title>
        <authorList>
            <person name="Gao L."/>
            <person name="Fang B.-Z."/>
            <person name="Li W.-J."/>
        </authorList>
    </citation>
    <scope>NUCLEOTIDE SEQUENCE</scope>
    <source>
        <strain evidence="3">SYSU T00039</strain>
    </source>
</reference>
<evidence type="ECO:0000313" key="4">
    <source>
        <dbReference type="Proteomes" id="UP001172737"/>
    </source>
</evidence>
<dbReference type="InterPro" id="IPR039424">
    <property type="entry name" value="SBP_5"/>
</dbReference>
<organism evidence="3 4">
    <name type="scientific">Demequina lignilytica</name>
    <dbReference type="NCBI Taxonomy" id="3051663"/>
    <lineage>
        <taxon>Bacteria</taxon>
        <taxon>Bacillati</taxon>
        <taxon>Actinomycetota</taxon>
        <taxon>Actinomycetes</taxon>
        <taxon>Micrococcales</taxon>
        <taxon>Demequinaceae</taxon>
        <taxon>Demequina</taxon>
    </lineage>
</organism>
<dbReference type="InterPro" id="IPR000914">
    <property type="entry name" value="SBP_5_dom"/>
</dbReference>
<dbReference type="GO" id="GO:0015833">
    <property type="term" value="P:peptide transport"/>
    <property type="evidence" value="ECO:0007669"/>
    <property type="project" value="TreeGrafter"/>
</dbReference>
<sequence>MFRTAAVIACAAAGVLTLAACSSGAAAAVEVPAMPAASGGSDAHAPLLRLGMVDAPGEAGFVASQMAFATKSVYGQAVYDTLVRATAANKLEAGLATGWEYDETSTVLTMRLRTDVRFSDGAPFTADAAVQNLLRFRDGGSQNAYWLASVADVVALDESTIQLTLSAPDPVLLLQLSRSAGYMESPASFEDPAPVGTGPYLLDAEASVADETYVYVANPEYWAPEFQHYDRIEMSVFEEPEPLMAAFLENRLDAGLYNGYYGFEQIEGAGYTANDFMLDWTGLLLYDRAGEVNPALADVNVRRAINFAFDREGMLATLNGGRGEVTTQIFGIHTDGYNGALDTVYDYNPEKARDLLVKAGYPEGFELEMPSVSWIPAAVFESMAAQLADIGITVVYTDEPDYIAAITQPRYAAVSFQLEQPATPWETYVNALFPGVAEAGIGPAPWNPFGSTDPFIERIVAKFQAGDPGAAKELNNYMVDQAWFAPFYRNLSVFYTGDSTAATLQVGNAYPALWNIVPTGA</sequence>
<proteinExistence type="predicted"/>